<comment type="caution">
    <text evidence="1">The sequence shown here is derived from an EMBL/GenBank/DDBJ whole genome shotgun (WGS) entry which is preliminary data.</text>
</comment>
<dbReference type="AlphaFoldDB" id="A0A060URN0"/>
<accession>A0A060URN0</accession>
<reference evidence="1" key="1">
    <citation type="submission" date="2014-03" db="EMBL/GenBank/DDBJ databases">
        <authorList>
            <person name="Genoscope - CEA"/>
        </authorList>
    </citation>
    <scope>NUCLEOTIDE SEQUENCE [LARGE SCALE GENOMIC DNA]</scope>
    <source>
        <strain evidence="1">CF27</strain>
    </source>
</reference>
<gene>
    <name evidence="1" type="ORF">AFERRI_50030</name>
</gene>
<reference evidence="1" key="2">
    <citation type="submission" date="2014-07" db="EMBL/GenBank/DDBJ databases">
        <title>Initial genome analysis of the psychrotolerant acidophile Acidithiobacillus ferrivorans CF27: insights into iron and sulfur oxidation pathways and into biofilm formation.</title>
        <authorList>
            <person name="Talla E."/>
            <person name="Hedrich S."/>
            <person name="Mangenot S."/>
            <person name="Ji B."/>
            <person name="Johnson D.B."/>
            <person name="Barbe V."/>
            <person name="Bonnefoy V."/>
        </authorList>
    </citation>
    <scope>NUCLEOTIDE SEQUENCE [LARGE SCALE GENOMIC DNA]</scope>
    <source>
        <strain evidence="1">CF27</strain>
    </source>
</reference>
<name>A0A060URN0_9PROT</name>
<protein>
    <submittedName>
        <fullName evidence="1">Uncharacterized protein</fullName>
    </submittedName>
</protein>
<evidence type="ECO:0000313" key="1">
    <source>
        <dbReference type="EMBL" id="CDQ11065.1"/>
    </source>
</evidence>
<dbReference type="EMBL" id="CCCS020000045">
    <property type="protein sequence ID" value="CDQ11065.1"/>
    <property type="molecule type" value="Genomic_DNA"/>
</dbReference>
<proteinExistence type="predicted"/>
<organism evidence="1">
    <name type="scientific">Acidithiobacillus ferrivorans</name>
    <dbReference type="NCBI Taxonomy" id="160808"/>
    <lineage>
        <taxon>Bacteria</taxon>
        <taxon>Pseudomonadati</taxon>
        <taxon>Pseudomonadota</taxon>
        <taxon>Acidithiobacillia</taxon>
        <taxon>Acidithiobacillales</taxon>
        <taxon>Acidithiobacillaceae</taxon>
        <taxon>Acidithiobacillus</taxon>
    </lineage>
</organism>
<sequence length="60" mass="6866">MVASIRELIQTSADCIACYPALLLVLQKCKYKVSCEMVDGFRLVVGKNYYIFLSRGMVWQ</sequence>